<name>A0ABQ5JXA1_9EUKA</name>
<dbReference type="InterPro" id="IPR027417">
    <property type="entry name" value="P-loop_NTPase"/>
</dbReference>
<evidence type="ECO:0000313" key="3">
    <source>
        <dbReference type="Proteomes" id="UP001057375"/>
    </source>
</evidence>
<sequence>MASSGQASYKFLALDEPSAHLDFHHVEKLAEALRKIAQDKAKTGEQLIVITHDRRFVAKLNPGADMTTTFWEVVRDGKVRSSIKKRDIRFLGE</sequence>
<keyword evidence="3" id="KW-1185">Reference proteome</keyword>
<feature type="domain" description="ATPase AAA-type core" evidence="1">
    <location>
        <begin position="8"/>
        <end position="53"/>
    </location>
</feature>
<evidence type="ECO:0000259" key="1">
    <source>
        <dbReference type="Pfam" id="PF13304"/>
    </source>
</evidence>
<accession>A0ABQ5JXA1</accession>
<dbReference type="Proteomes" id="UP001057375">
    <property type="component" value="Unassembled WGS sequence"/>
</dbReference>
<dbReference type="PANTHER" id="PTHR18867">
    <property type="entry name" value="RAD50"/>
    <property type="match status" value="1"/>
</dbReference>
<proteinExistence type="predicted"/>
<protein>
    <recommendedName>
        <fullName evidence="1">ATPase AAA-type core domain-containing protein</fullName>
    </recommendedName>
</protein>
<organism evidence="2 3">
    <name type="scientific">Aduncisulcus paluster</name>
    <dbReference type="NCBI Taxonomy" id="2918883"/>
    <lineage>
        <taxon>Eukaryota</taxon>
        <taxon>Metamonada</taxon>
        <taxon>Carpediemonas-like organisms</taxon>
        <taxon>Aduncisulcus</taxon>
    </lineage>
</organism>
<gene>
    <name evidence="2" type="ORF">ADUPG1_010888</name>
</gene>
<dbReference type="PANTHER" id="PTHR18867:SF12">
    <property type="entry name" value="DNA REPAIR PROTEIN RAD50"/>
    <property type="match status" value="1"/>
</dbReference>
<dbReference type="Pfam" id="PF13304">
    <property type="entry name" value="AAA_21"/>
    <property type="match status" value="1"/>
</dbReference>
<dbReference type="EMBL" id="BQXS01011746">
    <property type="protein sequence ID" value="GKT16294.1"/>
    <property type="molecule type" value="Genomic_DNA"/>
</dbReference>
<comment type="caution">
    <text evidence="2">The sequence shown here is derived from an EMBL/GenBank/DDBJ whole genome shotgun (WGS) entry which is preliminary data.</text>
</comment>
<dbReference type="InterPro" id="IPR003959">
    <property type="entry name" value="ATPase_AAA_core"/>
</dbReference>
<dbReference type="SUPFAM" id="SSF52540">
    <property type="entry name" value="P-loop containing nucleoside triphosphate hydrolases"/>
    <property type="match status" value="1"/>
</dbReference>
<dbReference type="Gene3D" id="3.40.50.300">
    <property type="entry name" value="P-loop containing nucleotide triphosphate hydrolases"/>
    <property type="match status" value="1"/>
</dbReference>
<evidence type="ECO:0000313" key="2">
    <source>
        <dbReference type="EMBL" id="GKT16294.1"/>
    </source>
</evidence>
<reference evidence="2" key="1">
    <citation type="submission" date="2022-03" db="EMBL/GenBank/DDBJ databases">
        <title>Draft genome sequence of Aduncisulcus paluster, a free-living microaerophilic Fornicata.</title>
        <authorList>
            <person name="Yuyama I."/>
            <person name="Kume K."/>
            <person name="Tamura T."/>
            <person name="Inagaki Y."/>
            <person name="Hashimoto T."/>
        </authorList>
    </citation>
    <scope>NUCLEOTIDE SEQUENCE</scope>
    <source>
        <strain evidence="2">NY0171</strain>
    </source>
</reference>